<dbReference type="InterPro" id="IPR029044">
    <property type="entry name" value="Nucleotide-diphossugar_trans"/>
</dbReference>
<gene>
    <name evidence="1" type="ORF">GCM10010411_86170</name>
</gene>
<dbReference type="Gene3D" id="3.90.550.10">
    <property type="entry name" value="Spore Coat Polysaccharide Biosynthesis Protein SpsA, Chain A"/>
    <property type="match status" value="1"/>
</dbReference>
<protein>
    <submittedName>
        <fullName evidence="1">NTP transferase domain-containing protein</fullName>
    </submittedName>
</protein>
<evidence type="ECO:0000313" key="2">
    <source>
        <dbReference type="Proteomes" id="UP001501509"/>
    </source>
</evidence>
<dbReference type="Pfam" id="PF02348">
    <property type="entry name" value="CTP_transf_3"/>
    <property type="match status" value="1"/>
</dbReference>
<accession>A0ABP6D566</accession>
<dbReference type="CDD" id="cd02518">
    <property type="entry name" value="GT2_SpsF"/>
    <property type="match status" value="1"/>
</dbReference>
<dbReference type="EMBL" id="BAAATD010000018">
    <property type="protein sequence ID" value="GAA2634172.1"/>
    <property type="molecule type" value="Genomic_DNA"/>
</dbReference>
<reference evidence="2" key="1">
    <citation type="journal article" date="2019" name="Int. J. Syst. Evol. Microbiol.">
        <title>The Global Catalogue of Microorganisms (GCM) 10K type strain sequencing project: providing services to taxonomists for standard genome sequencing and annotation.</title>
        <authorList>
            <consortium name="The Broad Institute Genomics Platform"/>
            <consortium name="The Broad Institute Genome Sequencing Center for Infectious Disease"/>
            <person name="Wu L."/>
            <person name="Ma J."/>
        </authorList>
    </citation>
    <scope>NUCLEOTIDE SEQUENCE [LARGE SCALE GENOMIC DNA]</scope>
    <source>
        <strain evidence="2">JCM 6833</strain>
    </source>
</reference>
<keyword evidence="1" id="KW-0808">Transferase</keyword>
<dbReference type="SUPFAM" id="SSF53448">
    <property type="entry name" value="Nucleotide-diphospho-sugar transferases"/>
    <property type="match status" value="1"/>
</dbReference>
<dbReference type="PANTHER" id="PTHR42866:SF1">
    <property type="entry name" value="SPORE COAT POLYSACCHARIDE BIOSYNTHESIS PROTEIN SPSF"/>
    <property type="match status" value="1"/>
</dbReference>
<organism evidence="1 2">
    <name type="scientific">Actinomadura fulvescens</name>
    <dbReference type="NCBI Taxonomy" id="46160"/>
    <lineage>
        <taxon>Bacteria</taxon>
        <taxon>Bacillati</taxon>
        <taxon>Actinomycetota</taxon>
        <taxon>Actinomycetes</taxon>
        <taxon>Streptosporangiales</taxon>
        <taxon>Thermomonosporaceae</taxon>
        <taxon>Actinomadura</taxon>
    </lineage>
</organism>
<dbReference type="PANTHER" id="PTHR42866">
    <property type="entry name" value="3-DEOXY-MANNO-OCTULOSONATE CYTIDYLYLTRANSFERASE"/>
    <property type="match status" value="1"/>
</dbReference>
<keyword evidence="2" id="KW-1185">Reference proteome</keyword>
<dbReference type="GO" id="GO:0016740">
    <property type="term" value="F:transferase activity"/>
    <property type="evidence" value="ECO:0007669"/>
    <property type="project" value="UniProtKB-KW"/>
</dbReference>
<evidence type="ECO:0000313" key="1">
    <source>
        <dbReference type="EMBL" id="GAA2634172.1"/>
    </source>
</evidence>
<proteinExistence type="predicted"/>
<sequence length="244" mass="25798">MSFRMTGIIQARMGSTRLPGKVLVPLAGRPVLGWVIRAAGESGVLDDLVVATTDLAEDDAVAAACERLGVAVHRGSADDVLDRFLGALEAHPADAVMRFTADCPLLDPAVIRTVGTAFRALPGLDYVSGGLPHTLPRGLDAEVIGAAALRRVGRAATGEHRVHVTSYAYTHPAEFTVMGLTFPPSAAHLRVTLDTPADLALLQAVTGKFGDAPIPYRELVDWLELNPEVRALNADVRQKALAEG</sequence>
<name>A0ABP6D566_9ACTN</name>
<dbReference type="Proteomes" id="UP001501509">
    <property type="component" value="Unassembled WGS sequence"/>
</dbReference>
<dbReference type="InterPro" id="IPR003329">
    <property type="entry name" value="Cytidylyl_trans"/>
</dbReference>
<comment type="caution">
    <text evidence="1">The sequence shown here is derived from an EMBL/GenBank/DDBJ whole genome shotgun (WGS) entry which is preliminary data.</text>
</comment>